<comment type="caution">
    <text evidence="1">The sequence shown here is derived from an EMBL/GenBank/DDBJ whole genome shotgun (WGS) entry which is preliminary data.</text>
</comment>
<dbReference type="InterPro" id="IPR036703">
    <property type="entry name" value="MOB_kinase_act_sf"/>
</dbReference>
<dbReference type="SUPFAM" id="SSF101152">
    <property type="entry name" value="Mob1/phocein"/>
    <property type="match status" value="1"/>
</dbReference>
<accession>A0ABV2ARQ3</accession>
<gene>
    <name evidence="1" type="ORF">MHBO_003605</name>
</gene>
<evidence type="ECO:0000313" key="1">
    <source>
        <dbReference type="EMBL" id="MES1922088.1"/>
    </source>
</evidence>
<dbReference type="Gene3D" id="1.20.140.30">
    <property type="entry name" value="MOB kinase activator"/>
    <property type="match status" value="1"/>
</dbReference>
<organism evidence="1 2">
    <name type="scientific">Bonamia ostreae</name>
    <dbReference type="NCBI Taxonomy" id="126728"/>
    <lineage>
        <taxon>Eukaryota</taxon>
        <taxon>Sar</taxon>
        <taxon>Rhizaria</taxon>
        <taxon>Endomyxa</taxon>
        <taxon>Ascetosporea</taxon>
        <taxon>Haplosporida</taxon>
        <taxon>Bonamia</taxon>
    </lineage>
</organism>
<proteinExistence type="predicted"/>
<dbReference type="EMBL" id="JBDODL010002195">
    <property type="protein sequence ID" value="MES1922088.1"/>
    <property type="molecule type" value="Genomic_DNA"/>
</dbReference>
<dbReference type="Proteomes" id="UP001439008">
    <property type="component" value="Unassembled WGS sequence"/>
</dbReference>
<name>A0ABV2ARQ3_9EUKA</name>
<reference evidence="1 2" key="1">
    <citation type="journal article" date="2024" name="BMC Biol.">
        <title>Comparative genomics of Ascetosporea gives new insight into the evolutionary basis for animal parasitism in Rhizaria.</title>
        <authorList>
            <person name="Hiltunen Thoren M."/>
            <person name="Onut-Brannstrom I."/>
            <person name="Alfjorden A."/>
            <person name="Peckova H."/>
            <person name="Swords F."/>
            <person name="Hooper C."/>
            <person name="Holzer A.S."/>
            <person name="Bass D."/>
            <person name="Burki F."/>
        </authorList>
    </citation>
    <scope>NUCLEOTIDE SEQUENCE [LARGE SCALE GENOMIC DNA]</scope>
    <source>
        <strain evidence="1">20-A016</strain>
    </source>
</reference>
<dbReference type="InterPro" id="IPR005301">
    <property type="entry name" value="MOB_kinase_act_fam"/>
</dbReference>
<sequence>MTAGKKYTFLWASNEKSKPVNVSAPKYVKLLFEWVGEQTNDESLFPVEEEQDFPKNFKKRVNGIYRRLFRVFAHIYHNHLNQMKEKGYEAHLNSCFKHFVIFCNEFKLLDQNNFDPLKNLVLRILKDEN</sequence>
<protein>
    <submittedName>
        <fullName evidence="1">Uncharacterized protein</fullName>
    </submittedName>
</protein>
<dbReference type="PANTHER" id="PTHR22599">
    <property type="entry name" value="MPS ONE BINDER KINASE ACTIVATOR-LIKE MOB"/>
    <property type="match status" value="1"/>
</dbReference>
<dbReference type="SMART" id="SM01388">
    <property type="entry name" value="Mob1_phocein"/>
    <property type="match status" value="1"/>
</dbReference>
<dbReference type="Pfam" id="PF03637">
    <property type="entry name" value="Mob1_phocein"/>
    <property type="match status" value="1"/>
</dbReference>
<evidence type="ECO:0000313" key="2">
    <source>
        <dbReference type="Proteomes" id="UP001439008"/>
    </source>
</evidence>
<keyword evidence="2" id="KW-1185">Reference proteome</keyword>